<accession>A0A392SDH8</accession>
<protein>
    <submittedName>
        <fullName evidence="1">Uncharacterized protein</fullName>
    </submittedName>
</protein>
<organism evidence="1 2">
    <name type="scientific">Trifolium medium</name>
    <dbReference type="NCBI Taxonomy" id="97028"/>
    <lineage>
        <taxon>Eukaryota</taxon>
        <taxon>Viridiplantae</taxon>
        <taxon>Streptophyta</taxon>
        <taxon>Embryophyta</taxon>
        <taxon>Tracheophyta</taxon>
        <taxon>Spermatophyta</taxon>
        <taxon>Magnoliopsida</taxon>
        <taxon>eudicotyledons</taxon>
        <taxon>Gunneridae</taxon>
        <taxon>Pentapetalae</taxon>
        <taxon>rosids</taxon>
        <taxon>fabids</taxon>
        <taxon>Fabales</taxon>
        <taxon>Fabaceae</taxon>
        <taxon>Papilionoideae</taxon>
        <taxon>50 kb inversion clade</taxon>
        <taxon>NPAAA clade</taxon>
        <taxon>Hologalegina</taxon>
        <taxon>IRL clade</taxon>
        <taxon>Trifolieae</taxon>
        <taxon>Trifolium</taxon>
    </lineage>
</organism>
<proteinExistence type="predicted"/>
<dbReference type="Proteomes" id="UP000265520">
    <property type="component" value="Unassembled WGS sequence"/>
</dbReference>
<evidence type="ECO:0000313" key="2">
    <source>
        <dbReference type="Proteomes" id="UP000265520"/>
    </source>
</evidence>
<sequence length="27" mass="2863">GNVFVSVTGARRASLWLKAQVACGLKM</sequence>
<name>A0A392SDH8_9FABA</name>
<keyword evidence="2" id="KW-1185">Reference proteome</keyword>
<dbReference type="EMBL" id="LXQA010358184">
    <property type="protein sequence ID" value="MCI46487.1"/>
    <property type="molecule type" value="Genomic_DNA"/>
</dbReference>
<feature type="non-terminal residue" evidence="1">
    <location>
        <position position="1"/>
    </location>
</feature>
<evidence type="ECO:0000313" key="1">
    <source>
        <dbReference type="EMBL" id="MCI46487.1"/>
    </source>
</evidence>
<comment type="caution">
    <text evidence="1">The sequence shown here is derived from an EMBL/GenBank/DDBJ whole genome shotgun (WGS) entry which is preliminary data.</text>
</comment>
<reference evidence="1 2" key="1">
    <citation type="journal article" date="2018" name="Front. Plant Sci.">
        <title>Red Clover (Trifolium pratense) and Zigzag Clover (T. medium) - A Picture of Genomic Similarities and Differences.</title>
        <authorList>
            <person name="Dluhosova J."/>
            <person name="Istvanek J."/>
            <person name="Nedelnik J."/>
            <person name="Repkova J."/>
        </authorList>
    </citation>
    <scope>NUCLEOTIDE SEQUENCE [LARGE SCALE GENOMIC DNA]</scope>
    <source>
        <strain evidence="2">cv. 10/8</strain>
        <tissue evidence="1">Leaf</tissue>
    </source>
</reference>
<dbReference type="AlphaFoldDB" id="A0A392SDH8"/>